<dbReference type="EMBL" id="QXFY01000315">
    <property type="protein sequence ID" value="KAE9348226.1"/>
    <property type="molecule type" value="Genomic_DNA"/>
</dbReference>
<comment type="caution">
    <text evidence="1">The sequence shown here is derived from an EMBL/GenBank/DDBJ whole genome shotgun (WGS) entry which is preliminary data.</text>
</comment>
<evidence type="ECO:0000313" key="1">
    <source>
        <dbReference type="EMBL" id="KAE9348226.1"/>
    </source>
</evidence>
<reference evidence="1 2" key="1">
    <citation type="submission" date="2018-09" db="EMBL/GenBank/DDBJ databases">
        <title>Genomic investigation of the strawberry pathogen Phytophthora fragariae indicates pathogenicity is determined by transcriptional variation in three key races.</title>
        <authorList>
            <person name="Adams T.M."/>
            <person name="Armitage A.D."/>
            <person name="Sobczyk M.K."/>
            <person name="Bates H.J."/>
            <person name="Dunwell J.M."/>
            <person name="Nellist C.F."/>
            <person name="Harrison R.J."/>
        </authorList>
    </citation>
    <scope>NUCLEOTIDE SEQUENCE [LARGE SCALE GENOMIC DNA]</scope>
    <source>
        <strain evidence="1 2">NOV-77</strain>
    </source>
</reference>
<dbReference type="Proteomes" id="UP000486351">
    <property type="component" value="Unassembled WGS sequence"/>
</dbReference>
<name>A0A6G0S323_9STRA</name>
<gene>
    <name evidence="1" type="ORF">PF008_g7436</name>
</gene>
<evidence type="ECO:0000313" key="2">
    <source>
        <dbReference type="Proteomes" id="UP000486351"/>
    </source>
</evidence>
<sequence length="126" mass="14157">MFHILLVVVLAVFEPPPRSIRGSRSLRGLAYAVHNDVWWHSASISYLVATALLPWFRCNTRFASSSSSDRGALPSPSKSFQRLASPKYSCSLSDRRTTYTSTIRQLLVLYIGEGLHILNVSNDHHK</sequence>
<accession>A0A6G0S323</accession>
<proteinExistence type="predicted"/>
<dbReference type="AlphaFoldDB" id="A0A6G0S323"/>
<organism evidence="1 2">
    <name type="scientific">Phytophthora fragariae</name>
    <dbReference type="NCBI Taxonomy" id="53985"/>
    <lineage>
        <taxon>Eukaryota</taxon>
        <taxon>Sar</taxon>
        <taxon>Stramenopiles</taxon>
        <taxon>Oomycota</taxon>
        <taxon>Peronosporomycetes</taxon>
        <taxon>Peronosporales</taxon>
        <taxon>Peronosporaceae</taxon>
        <taxon>Phytophthora</taxon>
    </lineage>
</organism>
<protein>
    <submittedName>
        <fullName evidence="1">Uncharacterized protein</fullName>
    </submittedName>
</protein>